<evidence type="ECO:0000313" key="1">
    <source>
        <dbReference type="EMBL" id="KAA1038428.1"/>
    </source>
</evidence>
<name>A0A9Q9BMD2_9STAP</name>
<dbReference type="Proteomes" id="UP001057381">
    <property type="component" value="Chromosome"/>
</dbReference>
<reference evidence="1 3" key="1">
    <citation type="submission" date="2019-09" db="EMBL/GenBank/DDBJ databases">
        <authorList>
            <person name="Mazhar S."/>
            <person name="Altermann E."/>
            <person name="Hill C."/>
            <person name="Mcauliffe O."/>
        </authorList>
    </citation>
    <scope>NUCLEOTIDE SEQUENCE [LARGE SCALE GENOMIC DNA]</scope>
    <source>
        <strain evidence="1 3">ATCC 51831</strain>
    </source>
</reference>
<gene>
    <name evidence="1" type="ORF">ERX35_008760</name>
    <name evidence="2" type="ORF">KFV11_07900</name>
</gene>
<protein>
    <submittedName>
        <fullName evidence="2">Uncharacterized protein</fullName>
    </submittedName>
</protein>
<dbReference type="Proteomes" id="UP000295735">
    <property type="component" value="Unassembled WGS sequence"/>
</dbReference>
<organism evidence="2 4">
    <name type="scientific">Macrococcus equipercicus</name>
    <dbReference type="NCBI Taxonomy" id="69967"/>
    <lineage>
        <taxon>Bacteria</taxon>
        <taxon>Bacillati</taxon>
        <taxon>Bacillota</taxon>
        <taxon>Bacilli</taxon>
        <taxon>Bacillales</taxon>
        <taxon>Staphylococcaceae</taxon>
        <taxon>Macrococcus</taxon>
    </lineage>
</organism>
<evidence type="ECO:0000313" key="2">
    <source>
        <dbReference type="EMBL" id="UTH13185.1"/>
    </source>
</evidence>
<reference evidence="2" key="2">
    <citation type="submission" date="2021-04" db="EMBL/GenBank/DDBJ databases">
        <title>Complete Genome Sequences of Macrococcus spp. from dog and cattle.</title>
        <authorList>
            <person name="Schwendener S."/>
            <person name="Perreten V."/>
        </authorList>
    </citation>
    <scope>NUCLEOTIDE SEQUENCE</scope>
    <source>
        <strain evidence="2">Epi0143-OL</strain>
    </source>
</reference>
<dbReference type="RefSeq" id="WP_149459522.1">
    <property type="nucleotide sequence ID" value="NZ_CP073809.1"/>
</dbReference>
<proteinExistence type="predicted"/>
<dbReference type="AlphaFoldDB" id="A0A9Q9BMD2"/>
<dbReference type="EMBL" id="SCWC02000006">
    <property type="protein sequence ID" value="KAA1038428.1"/>
    <property type="molecule type" value="Genomic_DNA"/>
</dbReference>
<keyword evidence="3" id="KW-1185">Reference proteome</keyword>
<accession>A0A9Q9BMD2</accession>
<dbReference type="OrthoDB" id="2390391at2"/>
<evidence type="ECO:0000313" key="4">
    <source>
        <dbReference type="Proteomes" id="UP001057381"/>
    </source>
</evidence>
<dbReference type="KEGG" id="mequ:KFV11_07900"/>
<evidence type="ECO:0000313" key="3">
    <source>
        <dbReference type="Proteomes" id="UP000295735"/>
    </source>
</evidence>
<sequence>MRCLKHLFSGKLTAYQIATATGIEIDTITDLAAKKLSLENIDQAAYNKLLDLETSLFTSEADQEQSTNETSA</sequence>
<dbReference type="EMBL" id="CP073809">
    <property type="protein sequence ID" value="UTH13185.1"/>
    <property type="molecule type" value="Genomic_DNA"/>
</dbReference>